<feature type="transmembrane region" description="Helical" evidence="1">
    <location>
        <begin position="18"/>
        <end position="37"/>
    </location>
</feature>
<sequence>MNIFNGDFQGIIWQRCKLCAHVTLQFITYGLLSTFIFTNCPLFFPTLLLTLCFLSLIIIIKSLFDKKKISQYSLIIKIDTLTFLLSTLHFTIGALKSAALPYCS</sequence>
<accession>A0A4S2KWR8</accession>
<evidence type="ECO:0000313" key="2">
    <source>
        <dbReference type="EMBL" id="TGZ54563.1"/>
    </source>
</evidence>
<feature type="transmembrane region" description="Helical" evidence="1">
    <location>
        <begin position="76"/>
        <end position="95"/>
    </location>
</feature>
<protein>
    <submittedName>
        <fullName evidence="2">Uncharacterized protein</fullName>
    </submittedName>
</protein>
<proteinExistence type="predicted"/>
<keyword evidence="1" id="KW-0812">Transmembrane</keyword>
<reference evidence="2 3" key="1">
    <citation type="journal article" date="2019" name="Philos. Trans. R. Soc. Lond., B, Biol. Sci.">
        <title>Ant behaviour and brain gene expression of defending hosts depend on the ecological success of the intruding social parasite.</title>
        <authorList>
            <person name="Kaur R."/>
            <person name="Stoldt M."/>
            <person name="Jongepier E."/>
            <person name="Feldmeyer B."/>
            <person name="Menzel F."/>
            <person name="Bornberg-Bauer E."/>
            <person name="Foitzik S."/>
        </authorList>
    </citation>
    <scope>NUCLEOTIDE SEQUENCE [LARGE SCALE GENOMIC DNA]</scope>
    <source>
        <tissue evidence="2">Whole body</tissue>
    </source>
</reference>
<comment type="caution">
    <text evidence="2">The sequence shown here is derived from an EMBL/GenBank/DDBJ whole genome shotgun (WGS) entry which is preliminary data.</text>
</comment>
<keyword evidence="1" id="KW-0472">Membrane</keyword>
<evidence type="ECO:0000313" key="3">
    <source>
        <dbReference type="Proteomes" id="UP000310200"/>
    </source>
</evidence>
<keyword evidence="1" id="KW-1133">Transmembrane helix</keyword>
<gene>
    <name evidence="2" type="ORF">DBV15_11962</name>
</gene>
<evidence type="ECO:0000256" key="1">
    <source>
        <dbReference type="SAM" id="Phobius"/>
    </source>
</evidence>
<dbReference type="AlphaFoldDB" id="A0A4S2KWR8"/>
<feature type="transmembrane region" description="Helical" evidence="1">
    <location>
        <begin position="43"/>
        <end position="64"/>
    </location>
</feature>
<dbReference type="Proteomes" id="UP000310200">
    <property type="component" value="Unassembled WGS sequence"/>
</dbReference>
<keyword evidence="3" id="KW-1185">Reference proteome</keyword>
<dbReference type="EMBL" id="QBLH01000649">
    <property type="protein sequence ID" value="TGZ54563.1"/>
    <property type="molecule type" value="Genomic_DNA"/>
</dbReference>
<name>A0A4S2KWR8_9HYME</name>
<feature type="non-terminal residue" evidence="2">
    <location>
        <position position="104"/>
    </location>
</feature>
<organism evidence="2 3">
    <name type="scientific">Temnothorax longispinosus</name>
    <dbReference type="NCBI Taxonomy" id="300112"/>
    <lineage>
        <taxon>Eukaryota</taxon>
        <taxon>Metazoa</taxon>
        <taxon>Ecdysozoa</taxon>
        <taxon>Arthropoda</taxon>
        <taxon>Hexapoda</taxon>
        <taxon>Insecta</taxon>
        <taxon>Pterygota</taxon>
        <taxon>Neoptera</taxon>
        <taxon>Endopterygota</taxon>
        <taxon>Hymenoptera</taxon>
        <taxon>Apocrita</taxon>
        <taxon>Aculeata</taxon>
        <taxon>Formicoidea</taxon>
        <taxon>Formicidae</taxon>
        <taxon>Myrmicinae</taxon>
        <taxon>Temnothorax</taxon>
    </lineage>
</organism>